<comment type="caution">
    <text evidence="1">The sequence shown here is derived from an EMBL/GenBank/DDBJ whole genome shotgun (WGS) entry which is preliminary data.</text>
</comment>
<dbReference type="EMBL" id="JPRM01000027">
    <property type="protein sequence ID" value="KFF13760.1"/>
    <property type="molecule type" value="Genomic_DNA"/>
</dbReference>
<dbReference type="EMBL" id="MUGY01000002">
    <property type="protein sequence ID" value="OXA97797.1"/>
    <property type="molecule type" value="Genomic_DNA"/>
</dbReference>
<dbReference type="Pfam" id="PF14081">
    <property type="entry name" value="DUF4262"/>
    <property type="match status" value="1"/>
</dbReference>
<reference evidence="2 4" key="2">
    <citation type="submission" date="2016-11" db="EMBL/GenBank/DDBJ databases">
        <title>Whole genomes of Flavobacteriaceae.</title>
        <authorList>
            <person name="Stine C."/>
            <person name="Li C."/>
            <person name="Tadesse D."/>
        </authorList>
    </citation>
    <scope>NUCLEOTIDE SEQUENCE [LARGE SCALE GENOMIC DNA]</scope>
    <source>
        <strain evidence="2 4">ATCC 29551</strain>
    </source>
</reference>
<accession>A0A086AAP6</accession>
<dbReference type="eggNOG" id="ENOG5033U48">
    <property type="taxonomic scope" value="Bacteria"/>
</dbReference>
<dbReference type="RefSeq" id="WP_035624692.1">
    <property type="nucleotide sequence ID" value="NZ_JBEWQG010000007.1"/>
</dbReference>
<dbReference type="Proteomes" id="UP000198424">
    <property type="component" value="Unassembled WGS sequence"/>
</dbReference>
<evidence type="ECO:0000313" key="1">
    <source>
        <dbReference type="EMBL" id="KFF13760.1"/>
    </source>
</evidence>
<evidence type="ECO:0000313" key="4">
    <source>
        <dbReference type="Proteomes" id="UP000198424"/>
    </source>
</evidence>
<organism evidence="1 3">
    <name type="scientific">Flavobacterium hydatis</name>
    <name type="common">Cytophaga aquatilis</name>
    <dbReference type="NCBI Taxonomy" id="991"/>
    <lineage>
        <taxon>Bacteria</taxon>
        <taxon>Pseudomonadati</taxon>
        <taxon>Bacteroidota</taxon>
        <taxon>Flavobacteriia</taxon>
        <taxon>Flavobacteriales</taxon>
        <taxon>Flavobacteriaceae</taxon>
        <taxon>Flavobacterium</taxon>
    </lineage>
</organism>
<gene>
    <name evidence="2" type="ORF">B0A62_02770</name>
    <name evidence="1" type="ORF">IW20_16895</name>
</gene>
<evidence type="ECO:0000313" key="2">
    <source>
        <dbReference type="EMBL" id="OXA97797.1"/>
    </source>
</evidence>
<dbReference type="OrthoDB" id="748646at2"/>
<dbReference type="InterPro" id="IPR025358">
    <property type="entry name" value="DUF4262"/>
</dbReference>
<sequence>MEKEEFKLIIDSHIKNLGYHVTTVAGKSALPRYSYSIGLEDTVGFELVFAGGEIFNLKEVSEIIKNIIEKLKIDSDWENKTFRLEDLKSYTLSKVNESWISLMLDGIVDYYKGKKIIVLQIIPDQKNKTLDVPDMSIEFNAERNKIWQWLINEWTYPIAEGTLVFTNTEALFGEKITELMRWEEDEWEMFTENSDEIDKANIKIVPFGVLLGIDATLIEALNVKVGKGLWREDDSLEWNAWG</sequence>
<reference evidence="1 3" key="1">
    <citation type="submission" date="2014-07" db="EMBL/GenBank/DDBJ databases">
        <title>Genome of Flavobacterium hydatis DSM 2063.</title>
        <authorList>
            <person name="Pipes S.E."/>
            <person name="Stropko S.J."/>
            <person name="Newman J.D."/>
        </authorList>
    </citation>
    <scope>NUCLEOTIDE SEQUENCE [LARGE SCALE GENOMIC DNA]</scope>
    <source>
        <strain evidence="1 3">DSM 2063</strain>
    </source>
</reference>
<dbReference type="Proteomes" id="UP000028712">
    <property type="component" value="Unassembled WGS sequence"/>
</dbReference>
<dbReference type="AlphaFoldDB" id="A0A086AAP6"/>
<evidence type="ECO:0000313" key="3">
    <source>
        <dbReference type="Proteomes" id="UP000028712"/>
    </source>
</evidence>
<protein>
    <submittedName>
        <fullName evidence="2">DUF4262 domain-containing protein</fullName>
    </submittedName>
</protein>
<proteinExistence type="predicted"/>
<name>A0A086AAP6_FLAHY</name>
<keyword evidence="4" id="KW-1185">Reference proteome</keyword>